<name>A0A8T2INV5_9PIPI</name>
<dbReference type="EMBL" id="JAACNH010000009">
    <property type="protein sequence ID" value="KAG8432730.1"/>
    <property type="molecule type" value="Genomic_DNA"/>
</dbReference>
<evidence type="ECO:0000256" key="2">
    <source>
        <dbReference type="SAM" id="SignalP"/>
    </source>
</evidence>
<evidence type="ECO:0000256" key="1">
    <source>
        <dbReference type="SAM" id="MobiDB-lite"/>
    </source>
</evidence>
<feature type="signal peptide" evidence="2">
    <location>
        <begin position="1"/>
        <end position="34"/>
    </location>
</feature>
<comment type="caution">
    <text evidence="4">The sequence shown here is derived from an EMBL/GenBank/DDBJ whole genome shotgun (WGS) entry which is preliminary data.</text>
</comment>
<feature type="compositionally biased region" description="Basic residues" evidence="1">
    <location>
        <begin position="106"/>
        <end position="118"/>
    </location>
</feature>
<accession>A0A8T2INV5</accession>
<proteinExistence type="predicted"/>
<feature type="chain" id="PRO_5035807884" description="WAP domain-containing protein" evidence="2">
    <location>
        <begin position="35"/>
        <end position="156"/>
    </location>
</feature>
<dbReference type="AlphaFoldDB" id="A0A8T2INV5"/>
<protein>
    <recommendedName>
        <fullName evidence="3">WAP domain-containing protein</fullName>
    </recommendedName>
</protein>
<dbReference type="GO" id="GO:0030414">
    <property type="term" value="F:peptidase inhibitor activity"/>
    <property type="evidence" value="ECO:0007669"/>
    <property type="project" value="InterPro"/>
</dbReference>
<feature type="region of interest" description="Disordered" evidence="1">
    <location>
        <begin position="33"/>
        <end position="120"/>
    </location>
</feature>
<organism evidence="4 5">
    <name type="scientific">Hymenochirus boettgeri</name>
    <name type="common">Congo dwarf clawed frog</name>
    <dbReference type="NCBI Taxonomy" id="247094"/>
    <lineage>
        <taxon>Eukaryota</taxon>
        <taxon>Metazoa</taxon>
        <taxon>Chordata</taxon>
        <taxon>Craniata</taxon>
        <taxon>Vertebrata</taxon>
        <taxon>Euteleostomi</taxon>
        <taxon>Amphibia</taxon>
        <taxon>Batrachia</taxon>
        <taxon>Anura</taxon>
        <taxon>Pipoidea</taxon>
        <taxon>Pipidae</taxon>
        <taxon>Pipinae</taxon>
        <taxon>Hymenochirus</taxon>
    </lineage>
</organism>
<dbReference type="OrthoDB" id="9909528at2759"/>
<evidence type="ECO:0000313" key="4">
    <source>
        <dbReference type="EMBL" id="KAG8432730.1"/>
    </source>
</evidence>
<dbReference type="InterPro" id="IPR008197">
    <property type="entry name" value="WAP_dom"/>
</dbReference>
<gene>
    <name evidence="4" type="ORF">GDO86_017099</name>
</gene>
<feature type="non-terminal residue" evidence="4">
    <location>
        <position position="1"/>
    </location>
</feature>
<dbReference type="GO" id="GO:0005576">
    <property type="term" value="C:extracellular region"/>
    <property type="evidence" value="ECO:0007669"/>
    <property type="project" value="InterPro"/>
</dbReference>
<feature type="non-terminal residue" evidence="4">
    <location>
        <position position="156"/>
    </location>
</feature>
<evidence type="ECO:0000259" key="3">
    <source>
        <dbReference type="Pfam" id="PF00095"/>
    </source>
</evidence>
<keyword evidence="5" id="KW-1185">Reference proteome</keyword>
<feature type="compositionally biased region" description="Basic and acidic residues" evidence="1">
    <location>
        <begin position="52"/>
        <end position="66"/>
    </location>
</feature>
<dbReference type="Proteomes" id="UP000812440">
    <property type="component" value="Chromosome 9"/>
</dbReference>
<sequence>ADCSSFFGVESHLTMKIILVVVLVFLAVINASAGDDPKEPNEENPVPMCPRDFMKQHPELWDEWKEKHKKNEHGTENEKGNEHGKEHKQGKGKDKKCKDSEEECSKKHKHGHHDKHHMNFPNYTGMADCNKDEDCTAGNMCCQTPCGMKCHKAVLS</sequence>
<feature type="domain" description="WAP" evidence="3">
    <location>
        <begin position="127"/>
        <end position="152"/>
    </location>
</feature>
<reference evidence="4" key="1">
    <citation type="thesis" date="2020" institute="ProQuest LLC" country="789 East Eisenhower Parkway, Ann Arbor, MI, USA">
        <title>Comparative Genomics and Chromosome Evolution.</title>
        <authorList>
            <person name="Mudd A.B."/>
        </authorList>
    </citation>
    <scope>NUCLEOTIDE SEQUENCE</scope>
    <source>
        <strain evidence="4">Female2</strain>
        <tissue evidence="4">Blood</tissue>
    </source>
</reference>
<feature type="compositionally biased region" description="Basic and acidic residues" evidence="1">
    <location>
        <begin position="72"/>
        <end position="105"/>
    </location>
</feature>
<evidence type="ECO:0000313" key="5">
    <source>
        <dbReference type="Proteomes" id="UP000812440"/>
    </source>
</evidence>
<keyword evidence="2" id="KW-0732">Signal</keyword>
<dbReference type="Pfam" id="PF00095">
    <property type="entry name" value="WAP"/>
    <property type="match status" value="1"/>
</dbReference>